<dbReference type="InterPro" id="IPR036328">
    <property type="entry name" value="MliC_sf"/>
</dbReference>
<evidence type="ECO:0000313" key="9">
    <source>
        <dbReference type="Proteomes" id="UP000189800"/>
    </source>
</evidence>
<evidence type="ECO:0000256" key="4">
    <source>
        <dbReference type="ARBA" id="ARBA00023288"/>
    </source>
</evidence>
<reference evidence="8 9" key="1">
    <citation type="submission" date="2017-02" db="EMBL/GenBank/DDBJ databases">
        <title>Draft genome sequence of Moraxella pluranimalium CCUG 54913T type strain.</title>
        <authorList>
            <person name="Salva-Serra F."/>
            <person name="Engstrom-Jakobsson H."/>
            <person name="Thorell K."/>
            <person name="Jaen-Luchoro D."/>
            <person name="Gonzales-Siles L."/>
            <person name="Karlsson R."/>
            <person name="Yazdan S."/>
            <person name="Boulund F."/>
            <person name="Johnning A."/>
            <person name="Engstrand L."/>
            <person name="Kristiansson E."/>
            <person name="Moore E."/>
        </authorList>
    </citation>
    <scope>NUCLEOTIDE SEQUENCE [LARGE SCALE GENOMIC DNA]</scope>
    <source>
        <strain evidence="8 9">CCUG 54913</strain>
    </source>
</reference>
<dbReference type="AlphaFoldDB" id="A0A1T0CL85"/>
<dbReference type="PROSITE" id="PS51257">
    <property type="entry name" value="PROKAR_LIPOPROTEIN"/>
    <property type="match status" value="1"/>
</dbReference>
<dbReference type="RefSeq" id="WP_078254743.1">
    <property type="nucleotide sequence ID" value="NZ_MUYU01000025.1"/>
</dbReference>
<keyword evidence="4" id="KW-0449">Lipoprotein</keyword>
<proteinExistence type="predicted"/>
<keyword evidence="2" id="KW-0472">Membrane</keyword>
<dbReference type="Pfam" id="PF09864">
    <property type="entry name" value="MliC"/>
    <property type="match status" value="1"/>
</dbReference>
<evidence type="ECO:0000313" key="8">
    <source>
        <dbReference type="EMBL" id="OOS22921.1"/>
    </source>
</evidence>
<evidence type="ECO:0000256" key="6">
    <source>
        <dbReference type="SAM" id="SignalP"/>
    </source>
</evidence>
<feature type="chain" id="PRO_5013340833" description="C-type lysozyme inhibitor domain-containing protein" evidence="6">
    <location>
        <begin position="20"/>
        <end position="187"/>
    </location>
</feature>
<gene>
    <name evidence="8" type="ORF">B0680_08885</name>
</gene>
<feature type="compositionally biased region" description="Basic residues" evidence="5">
    <location>
        <begin position="56"/>
        <end position="66"/>
    </location>
</feature>
<dbReference type="SUPFAM" id="SSF141488">
    <property type="entry name" value="YdhA-like"/>
    <property type="match status" value="1"/>
</dbReference>
<evidence type="ECO:0000256" key="2">
    <source>
        <dbReference type="ARBA" id="ARBA00023136"/>
    </source>
</evidence>
<dbReference type="Proteomes" id="UP000189800">
    <property type="component" value="Unassembled WGS sequence"/>
</dbReference>
<evidence type="ECO:0000259" key="7">
    <source>
        <dbReference type="Pfam" id="PF09864"/>
    </source>
</evidence>
<evidence type="ECO:0000256" key="3">
    <source>
        <dbReference type="ARBA" id="ARBA00023139"/>
    </source>
</evidence>
<feature type="domain" description="C-type lysozyme inhibitor" evidence="7">
    <location>
        <begin position="84"/>
        <end position="156"/>
    </location>
</feature>
<keyword evidence="9" id="KW-1185">Reference proteome</keyword>
<dbReference type="EMBL" id="MUYU01000025">
    <property type="protein sequence ID" value="OOS22921.1"/>
    <property type="molecule type" value="Genomic_DNA"/>
</dbReference>
<feature type="compositionally biased region" description="Basic and acidic residues" evidence="5">
    <location>
        <begin position="25"/>
        <end position="55"/>
    </location>
</feature>
<keyword evidence="3" id="KW-0564">Palmitate</keyword>
<keyword evidence="1 6" id="KW-0732">Signal</keyword>
<name>A0A1T0CL85_9GAMM</name>
<comment type="caution">
    <text evidence="8">The sequence shown here is derived from an EMBL/GenBank/DDBJ whole genome shotgun (WGS) entry which is preliminary data.</text>
</comment>
<evidence type="ECO:0000256" key="1">
    <source>
        <dbReference type="ARBA" id="ARBA00022729"/>
    </source>
</evidence>
<sequence length="187" mass="20211">MKKLLIASAAIAVAITGCASNQTKPAHEEGRMMQGKHEGRDGKHEGRHGEHGKHDKHDKHEKHGKHEGRDGKGKRDKNNLVANYTCTDGATITAKYNPKDDNALLTVNAPTWKLTNQDITLTSAVSGSGMRFVNETNPQSLYEWHSNGRDGILTVTVNGKEHSLTCTGKPADMTPPQAPQSVGTQAS</sequence>
<dbReference type="OrthoDB" id="6659566at2"/>
<feature type="region of interest" description="Disordered" evidence="5">
    <location>
        <begin position="167"/>
        <end position="187"/>
    </location>
</feature>
<dbReference type="InterPro" id="IPR018660">
    <property type="entry name" value="MliC"/>
</dbReference>
<protein>
    <recommendedName>
        <fullName evidence="7">C-type lysozyme inhibitor domain-containing protein</fullName>
    </recommendedName>
</protein>
<dbReference type="Gene3D" id="2.40.128.200">
    <property type="match status" value="1"/>
</dbReference>
<evidence type="ECO:0000256" key="5">
    <source>
        <dbReference type="SAM" id="MobiDB-lite"/>
    </source>
</evidence>
<feature type="signal peptide" evidence="6">
    <location>
        <begin position="1"/>
        <end position="19"/>
    </location>
</feature>
<organism evidence="8 9">
    <name type="scientific">Moraxella pluranimalium</name>
    <dbReference type="NCBI Taxonomy" id="470453"/>
    <lineage>
        <taxon>Bacteria</taxon>
        <taxon>Pseudomonadati</taxon>
        <taxon>Pseudomonadota</taxon>
        <taxon>Gammaproteobacteria</taxon>
        <taxon>Moraxellales</taxon>
        <taxon>Moraxellaceae</taxon>
        <taxon>Moraxella</taxon>
    </lineage>
</organism>
<feature type="compositionally biased region" description="Basic and acidic residues" evidence="5">
    <location>
        <begin position="67"/>
        <end position="78"/>
    </location>
</feature>
<accession>A0A1T0CL85</accession>
<feature type="region of interest" description="Disordered" evidence="5">
    <location>
        <begin position="22"/>
        <end position="78"/>
    </location>
</feature>